<dbReference type="PROSITE" id="PS50181">
    <property type="entry name" value="FBOX"/>
    <property type="match status" value="1"/>
</dbReference>
<organism evidence="3 4">
    <name type="scientific">Apiospora rasikravindrae</name>
    <dbReference type="NCBI Taxonomy" id="990691"/>
    <lineage>
        <taxon>Eukaryota</taxon>
        <taxon>Fungi</taxon>
        <taxon>Dikarya</taxon>
        <taxon>Ascomycota</taxon>
        <taxon>Pezizomycotina</taxon>
        <taxon>Sordariomycetes</taxon>
        <taxon>Xylariomycetidae</taxon>
        <taxon>Amphisphaeriales</taxon>
        <taxon>Apiosporaceae</taxon>
        <taxon>Apiospora</taxon>
    </lineage>
</organism>
<evidence type="ECO:0000259" key="2">
    <source>
        <dbReference type="PROSITE" id="PS50181"/>
    </source>
</evidence>
<comment type="caution">
    <text evidence="3">The sequence shown here is derived from an EMBL/GenBank/DDBJ whole genome shotgun (WGS) entry which is preliminary data.</text>
</comment>
<protein>
    <recommendedName>
        <fullName evidence="2">F-box domain-containing protein</fullName>
    </recommendedName>
</protein>
<keyword evidence="4" id="KW-1185">Reference proteome</keyword>
<reference evidence="3 4" key="1">
    <citation type="submission" date="2023-01" db="EMBL/GenBank/DDBJ databases">
        <title>Analysis of 21 Apiospora genomes using comparative genomics revels a genus with tremendous synthesis potential of carbohydrate active enzymes and secondary metabolites.</title>
        <authorList>
            <person name="Sorensen T."/>
        </authorList>
    </citation>
    <scope>NUCLEOTIDE SEQUENCE [LARGE SCALE GENOMIC DNA]</scope>
    <source>
        <strain evidence="3 4">CBS 33761</strain>
    </source>
</reference>
<dbReference type="EMBL" id="JAQQWK010000001">
    <property type="protein sequence ID" value="KAK8055122.1"/>
    <property type="molecule type" value="Genomic_DNA"/>
</dbReference>
<evidence type="ECO:0000256" key="1">
    <source>
        <dbReference type="SAM" id="MobiDB-lite"/>
    </source>
</evidence>
<dbReference type="InterPro" id="IPR001810">
    <property type="entry name" value="F-box_dom"/>
</dbReference>
<name>A0ABR1U8B0_9PEZI</name>
<feature type="region of interest" description="Disordered" evidence="1">
    <location>
        <begin position="197"/>
        <end position="224"/>
    </location>
</feature>
<feature type="domain" description="F-box" evidence="2">
    <location>
        <begin position="1"/>
        <end position="18"/>
    </location>
</feature>
<evidence type="ECO:0000313" key="4">
    <source>
        <dbReference type="Proteomes" id="UP001444661"/>
    </source>
</evidence>
<gene>
    <name evidence="3" type="ORF">PG993_000349</name>
</gene>
<accession>A0ABR1U8B0</accession>
<sequence length="525" mass="57226">MQLTNLPPELLREILSHLLEDDATGREYADHGQPSLCALALTGARGGGLAEVAAGLLYGAIQLERNGDGARDEQRMVLLNRSCRANPQLVHRIRSADIRWFHSVDATPHYEEFLAHLARSRSLVSLDAQFGYPPPLTAGCPLPALFQWQPGSFAALRKLHVQLDNVDHGARVPVAFLVRLCELPSLQDVTICAPAAVDHDDDDDDNDGGGGDEQHSSCGTSSEPLPKLGLTEMYFGCGRPVSSALLRQVLPRAPALKTLSLDLPGAAVEVDRKMCNDVSSGGYDLKGPLFSPRSIGRLLAPAAASLEQMDLVANNVYLPAQHDGSQIDLSAFTRLRHLEITACLLFGAGRGSVRSSGDDIWPCLPPALEKLTIVFDTDLGLFWSLAEMREHTRSGTFASQLWDRRLRQDGDGLRWLAALLRRLIDGDQLGKQLRRGEVVDRDRNWALATWREPGGDRMMDLARAAAVELEVSLRVPRRFRSEEIDIIEEADCHGKPGTVSYGDEAGEGPSSTASPGSQAGMDDDW</sequence>
<evidence type="ECO:0000313" key="3">
    <source>
        <dbReference type="EMBL" id="KAK8055122.1"/>
    </source>
</evidence>
<dbReference type="Proteomes" id="UP001444661">
    <property type="component" value="Unassembled WGS sequence"/>
</dbReference>
<feature type="region of interest" description="Disordered" evidence="1">
    <location>
        <begin position="491"/>
        <end position="525"/>
    </location>
</feature>
<proteinExistence type="predicted"/>